<evidence type="ECO:0000313" key="3">
    <source>
        <dbReference type="Proteomes" id="UP000094472"/>
    </source>
</evidence>
<protein>
    <recommendedName>
        <fullName evidence="4">EamA domain-containing protein</fullName>
    </recommendedName>
</protein>
<dbReference type="STRING" id="1774969.AUC69_03105"/>
<dbReference type="InterPro" id="IPR053803">
    <property type="entry name" value="DUF6949"/>
</dbReference>
<dbReference type="Proteomes" id="UP000094472">
    <property type="component" value="Unassembled WGS sequence"/>
</dbReference>
<proteinExistence type="predicted"/>
<keyword evidence="1" id="KW-1133">Transmembrane helix</keyword>
<feature type="transmembrane region" description="Helical" evidence="1">
    <location>
        <begin position="30"/>
        <end position="49"/>
    </location>
</feature>
<keyword evidence="1" id="KW-0812">Transmembrane</keyword>
<dbReference type="AlphaFoldDB" id="A0A1E3VMR7"/>
<dbReference type="OrthoDB" id="8451574at2"/>
<dbReference type="Pfam" id="PF22258">
    <property type="entry name" value="DUF6949"/>
    <property type="match status" value="1"/>
</dbReference>
<gene>
    <name evidence="2" type="ORF">AUC69_03105</name>
</gene>
<evidence type="ECO:0008006" key="4">
    <source>
        <dbReference type="Google" id="ProtNLM"/>
    </source>
</evidence>
<keyword evidence="3" id="KW-1185">Reference proteome</keyword>
<evidence type="ECO:0000256" key="1">
    <source>
        <dbReference type="SAM" id="Phobius"/>
    </source>
</evidence>
<comment type="caution">
    <text evidence="2">The sequence shown here is derived from an EMBL/GenBank/DDBJ whole genome shotgun (WGS) entry which is preliminary data.</text>
</comment>
<accession>A0A1E3VMR7</accession>
<evidence type="ECO:0000313" key="2">
    <source>
        <dbReference type="EMBL" id="ODR94814.1"/>
    </source>
</evidence>
<name>A0A1E3VMR7_9HYPH</name>
<reference evidence="2 3" key="1">
    <citation type="journal article" date="2016" name="Environ. Microbiol.">
        <title>New Methyloceanibacter diversity from North Sea sediments includes methanotroph containing solely the soluble methane monooxygenase.</title>
        <authorList>
            <person name="Vekeman B."/>
            <person name="Kerckhof F.M."/>
            <person name="Cremers G."/>
            <person name="de Vos P."/>
            <person name="Vandamme P."/>
            <person name="Boon N."/>
            <person name="Op den Camp H.J."/>
            <person name="Heylen K."/>
        </authorList>
    </citation>
    <scope>NUCLEOTIDE SEQUENCE [LARGE SCALE GENOMIC DNA]</scope>
    <source>
        <strain evidence="2 3">R-67175</strain>
    </source>
</reference>
<sequence length="87" mass="9274">MAGVLSSFVQLVSGEPMRFGVEPKSTLSSIGGVILRVFAGPAILMRNAWRGMLIEARPKVWFGASLAVAALWSLFSGALLIDLILTL</sequence>
<feature type="transmembrane region" description="Helical" evidence="1">
    <location>
        <begin position="61"/>
        <end position="85"/>
    </location>
</feature>
<organism evidence="2 3">
    <name type="scientific">Methyloceanibacter superfactus</name>
    <dbReference type="NCBI Taxonomy" id="1774969"/>
    <lineage>
        <taxon>Bacteria</taxon>
        <taxon>Pseudomonadati</taxon>
        <taxon>Pseudomonadota</taxon>
        <taxon>Alphaproteobacteria</taxon>
        <taxon>Hyphomicrobiales</taxon>
        <taxon>Hyphomicrobiaceae</taxon>
        <taxon>Methyloceanibacter</taxon>
    </lineage>
</organism>
<dbReference type="EMBL" id="LPWF01000035">
    <property type="protein sequence ID" value="ODR94814.1"/>
    <property type="molecule type" value="Genomic_DNA"/>
</dbReference>
<keyword evidence="1" id="KW-0472">Membrane</keyword>